<organism evidence="1 2">
    <name type="scientific">Polarella glacialis</name>
    <name type="common">Dinoflagellate</name>
    <dbReference type="NCBI Taxonomy" id="89957"/>
    <lineage>
        <taxon>Eukaryota</taxon>
        <taxon>Sar</taxon>
        <taxon>Alveolata</taxon>
        <taxon>Dinophyceae</taxon>
        <taxon>Suessiales</taxon>
        <taxon>Suessiaceae</taxon>
        <taxon>Polarella</taxon>
    </lineage>
</organism>
<protein>
    <recommendedName>
        <fullName evidence="3">Ubiquitinyl hydrolase 1</fullName>
    </recommendedName>
</protein>
<feature type="non-terminal residue" evidence="1">
    <location>
        <position position="292"/>
    </location>
</feature>
<dbReference type="AlphaFoldDB" id="A0A813I196"/>
<feature type="non-terminal residue" evidence="1">
    <location>
        <position position="1"/>
    </location>
</feature>
<evidence type="ECO:0008006" key="3">
    <source>
        <dbReference type="Google" id="ProtNLM"/>
    </source>
</evidence>
<dbReference type="Proteomes" id="UP000626109">
    <property type="component" value="Unassembled WGS sequence"/>
</dbReference>
<comment type="caution">
    <text evidence="1">The sequence shown here is derived from an EMBL/GenBank/DDBJ whole genome shotgun (WGS) entry which is preliminary data.</text>
</comment>
<dbReference type="EMBL" id="CAJNNW010002357">
    <property type="protein sequence ID" value="CAE8644160.1"/>
    <property type="molecule type" value="Genomic_DNA"/>
</dbReference>
<accession>A0A813I196</accession>
<proteinExistence type="predicted"/>
<evidence type="ECO:0000313" key="1">
    <source>
        <dbReference type="EMBL" id="CAE8644160.1"/>
    </source>
</evidence>
<gene>
    <name evidence="1" type="ORF">PGLA2088_LOCUS2811</name>
</gene>
<reference evidence="1" key="1">
    <citation type="submission" date="2021-02" db="EMBL/GenBank/DDBJ databases">
        <authorList>
            <person name="Dougan E. K."/>
            <person name="Rhodes N."/>
            <person name="Thang M."/>
            <person name="Chan C."/>
        </authorList>
    </citation>
    <scope>NUCLEOTIDE SEQUENCE</scope>
</reference>
<evidence type="ECO:0000313" key="2">
    <source>
        <dbReference type="Proteomes" id="UP000626109"/>
    </source>
</evidence>
<sequence>LAAYRSRSNSKVDDLFVGLFKSVVRCPEPSCGRTSVTFDPFLSAKLGLSSSAEERQTNFSVTLVRNVPQQGSSSPVGKGSEQVKVKVNKDAGVKVLMEAAAKEVGDGLEADKCILVEVWNKKVHKFFEDSESVESVRSEDHLILFEVTEPKAFHISTDQRWGASASSSYSPFSSSAFCGTADTAGVSSESSPSSSSSCGVIFHHRQVPSTRSSSSWSYSSRELHGLPLLFSIPRDASARTLYKEVDRRIRAMVLEPESGEAPGWKIYRVDKHSPQNEGVLIDAESEASLDVK</sequence>
<name>A0A813I196_POLGL</name>
<dbReference type="Gene3D" id="3.90.70.10">
    <property type="entry name" value="Cysteine proteinases"/>
    <property type="match status" value="1"/>
</dbReference>